<name>A0ABT9SSY7_9GAMM</name>
<protein>
    <recommendedName>
        <fullName evidence="3">Sugar ABC transporter</fullName>
    </recommendedName>
</protein>
<evidence type="ECO:0008006" key="3">
    <source>
        <dbReference type="Google" id="ProtNLM"/>
    </source>
</evidence>
<dbReference type="EMBL" id="JAUSSK010000001">
    <property type="protein sequence ID" value="MDQ0008105.1"/>
    <property type="molecule type" value="Genomic_DNA"/>
</dbReference>
<accession>A0ABT9SSY7</accession>
<dbReference type="Proteomes" id="UP001237737">
    <property type="component" value="Unassembled WGS sequence"/>
</dbReference>
<comment type="caution">
    <text evidence="1">The sequence shown here is derived from an EMBL/GenBank/DDBJ whole genome shotgun (WGS) entry which is preliminary data.</text>
</comment>
<evidence type="ECO:0000313" key="1">
    <source>
        <dbReference type="EMBL" id="MDQ0008105.1"/>
    </source>
</evidence>
<evidence type="ECO:0000313" key="2">
    <source>
        <dbReference type="Proteomes" id="UP001237737"/>
    </source>
</evidence>
<dbReference type="RefSeq" id="WP_306846762.1">
    <property type="nucleotide sequence ID" value="NZ_JAUSSK010000001.1"/>
</dbReference>
<proteinExistence type="predicted"/>
<gene>
    <name evidence="1" type="ORF">J2T07_000264</name>
</gene>
<keyword evidence="2" id="KW-1185">Reference proteome</keyword>
<reference evidence="1 2" key="1">
    <citation type="submission" date="2023-07" db="EMBL/GenBank/DDBJ databases">
        <title>Sorghum-associated microbial communities from plants grown in Nebraska, USA.</title>
        <authorList>
            <person name="Schachtman D."/>
        </authorList>
    </citation>
    <scope>NUCLEOTIDE SEQUENCE [LARGE SCALE GENOMIC DNA]</scope>
    <source>
        <strain evidence="1 2">CC60</strain>
    </source>
</reference>
<organism evidence="1 2">
    <name type="scientific">Luteibacter jiangsuensis</name>
    <dbReference type="NCBI Taxonomy" id="637577"/>
    <lineage>
        <taxon>Bacteria</taxon>
        <taxon>Pseudomonadati</taxon>
        <taxon>Pseudomonadota</taxon>
        <taxon>Gammaproteobacteria</taxon>
        <taxon>Lysobacterales</taxon>
        <taxon>Rhodanobacteraceae</taxon>
        <taxon>Luteibacter</taxon>
    </lineage>
</organism>
<sequence length="238" mass="26158">MSVPGLKRVMGLLDLLSLKHAEKSFYLSKCESYHDETSIQRAGRTSSSVANDSMIYTVECSFADPASEAEWSDFYSLEKLPALISVSGFHTSQRFKALSTGCPVYLAMHSIDGLAVLEGDEYRQKGGGNFARWQQHITDWHRNLYGGLERAPAVGEGERLIVSAVGPEPLIEMGLKPDLMRAVALEKSPETRWLAKLDCAISLSVKNLSKDVHLYVPMTAQLTSSGAVPQTQGQNRHA</sequence>